<dbReference type="Proteomes" id="UP000262954">
    <property type="component" value="Unassembled WGS sequence"/>
</dbReference>
<evidence type="ECO:0000313" key="1">
    <source>
        <dbReference type="EMBL" id="HBJ07989.1"/>
    </source>
</evidence>
<dbReference type="AlphaFoldDB" id="A0A316R568"/>
<sequence length="76" mass="9257">MDKKLFMNHVSTLFFRTSSKEIKPGTRFKQLREWNILLAVSFVEMVKEEYQVELNKKDFLYNDTIEDLYRCVCNRQ</sequence>
<dbReference type="EMBL" id="DNWC01000045">
    <property type="protein sequence ID" value="HBJ07989.1"/>
    <property type="molecule type" value="Genomic_DNA"/>
</dbReference>
<proteinExistence type="predicted"/>
<name>A0A316R568_9BACT</name>
<protein>
    <submittedName>
        <fullName evidence="1">Acyl carrier protein</fullName>
    </submittedName>
</protein>
<dbReference type="GeneID" id="92928448"/>
<reference evidence="1 2" key="1">
    <citation type="journal article" date="2018" name="Nat. Biotechnol.">
        <title>A standardized bacterial taxonomy based on genome phylogeny substantially revises the tree of life.</title>
        <authorList>
            <person name="Parks D.H."/>
            <person name="Chuvochina M."/>
            <person name="Waite D.W."/>
            <person name="Rinke C."/>
            <person name="Skarshewski A."/>
            <person name="Chaumeil P.A."/>
            <person name="Hugenholtz P."/>
        </authorList>
    </citation>
    <scope>NUCLEOTIDE SEQUENCE [LARGE SCALE GENOMIC DNA]</scope>
    <source>
        <strain evidence="1">UBA11482</strain>
    </source>
</reference>
<dbReference type="InterPro" id="IPR036736">
    <property type="entry name" value="ACP-like_sf"/>
</dbReference>
<gene>
    <name evidence="1" type="ORF">DDY73_03205</name>
</gene>
<accession>A0A316R568</accession>
<dbReference type="Gene3D" id="1.10.1200.10">
    <property type="entry name" value="ACP-like"/>
    <property type="match status" value="1"/>
</dbReference>
<dbReference type="SUPFAM" id="SSF47336">
    <property type="entry name" value="ACP-like"/>
    <property type="match status" value="1"/>
</dbReference>
<evidence type="ECO:0000313" key="2">
    <source>
        <dbReference type="Proteomes" id="UP000262954"/>
    </source>
</evidence>
<comment type="caution">
    <text evidence="1">The sequence shown here is derived from an EMBL/GenBank/DDBJ whole genome shotgun (WGS) entry which is preliminary data.</text>
</comment>
<dbReference type="RefSeq" id="WP_022600456.1">
    <property type="nucleotide sequence ID" value="NZ_AP028032.1"/>
</dbReference>
<organism evidence="1 2">
    <name type="scientific">Coprobacter fastidiosus</name>
    <dbReference type="NCBI Taxonomy" id="1099853"/>
    <lineage>
        <taxon>Bacteria</taxon>
        <taxon>Pseudomonadati</taxon>
        <taxon>Bacteroidota</taxon>
        <taxon>Bacteroidia</taxon>
        <taxon>Bacteroidales</taxon>
        <taxon>Barnesiellaceae</taxon>
        <taxon>Coprobacter</taxon>
    </lineage>
</organism>